<comment type="similarity">
    <text evidence="1">Belongs to the NAD(P)-dependent epimerase/dehydratase family.</text>
</comment>
<dbReference type="RefSeq" id="WP_203765395.1">
    <property type="nucleotide sequence ID" value="NZ_BAAAYJ010000064.1"/>
</dbReference>
<evidence type="ECO:0000259" key="2">
    <source>
        <dbReference type="Pfam" id="PF01370"/>
    </source>
</evidence>
<dbReference type="Pfam" id="PF01370">
    <property type="entry name" value="Epimerase"/>
    <property type="match status" value="1"/>
</dbReference>
<keyword evidence="4" id="KW-1185">Reference proteome</keyword>
<dbReference type="EMBL" id="BOMQ01000011">
    <property type="protein sequence ID" value="GIE47377.1"/>
    <property type="molecule type" value="Genomic_DNA"/>
</dbReference>
<dbReference type="Proteomes" id="UP000647172">
    <property type="component" value="Unassembled WGS sequence"/>
</dbReference>
<dbReference type="SUPFAM" id="SSF51735">
    <property type="entry name" value="NAD(P)-binding Rossmann-fold domains"/>
    <property type="match status" value="1"/>
</dbReference>
<dbReference type="AlphaFoldDB" id="A0A919MK58"/>
<organism evidence="3 4">
    <name type="scientific">Actinoplanes nipponensis</name>
    <dbReference type="NCBI Taxonomy" id="135950"/>
    <lineage>
        <taxon>Bacteria</taxon>
        <taxon>Bacillati</taxon>
        <taxon>Actinomycetota</taxon>
        <taxon>Actinomycetes</taxon>
        <taxon>Micromonosporales</taxon>
        <taxon>Micromonosporaceae</taxon>
        <taxon>Actinoplanes</taxon>
    </lineage>
</organism>
<evidence type="ECO:0000256" key="1">
    <source>
        <dbReference type="ARBA" id="ARBA00007637"/>
    </source>
</evidence>
<evidence type="ECO:0000313" key="3">
    <source>
        <dbReference type="EMBL" id="GIE47377.1"/>
    </source>
</evidence>
<dbReference type="Gene3D" id="3.40.50.720">
    <property type="entry name" value="NAD(P)-binding Rossmann-like Domain"/>
    <property type="match status" value="1"/>
</dbReference>
<feature type="domain" description="NAD-dependent epimerase/dehydratase" evidence="2">
    <location>
        <begin position="19"/>
        <end position="176"/>
    </location>
</feature>
<protein>
    <submittedName>
        <fullName evidence="3">NAD-dependent epimerase</fullName>
    </submittedName>
</protein>
<dbReference type="InterPro" id="IPR001509">
    <property type="entry name" value="Epimerase_deHydtase"/>
</dbReference>
<dbReference type="CDD" id="cd08946">
    <property type="entry name" value="SDR_e"/>
    <property type="match status" value="1"/>
</dbReference>
<gene>
    <name evidence="3" type="ORF">Ani05nite_09110</name>
</gene>
<sequence>MEIVGRGFLAQHLAGIAGRHDGVVVLAAGVSAASGTSNAQFCREADLVARSLRRCAATGERLLFFSTASTGMYGALGRGREDEPVAPGTPYGQHKRRLEQVIADSPVEHLVVRLAHVAGPHQPPHQLLPSLLSQVMAGRVRLHEAARRDIIDVADVVALVDRLLATRASREVVNIATGFAVPVEALVDRIETVLGRRAERVRVTAPAVNHLVCTRKLHRLVPEAAGMGFGERYFEAVLDRYVSTAALV</sequence>
<dbReference type="PANTHER" id="PTHR43000">
    <property type="entry name" value="DTDP-D-GLUCOSE 4,6-DEHYDRATASE-RELATED"/>
    <property type="match status" value="1"/>
</dbReference>
<accession>A0A919MK58</accession>
<evidence type="ECO:0000313" key="4">
    <source>
        <dbReference type="Proteomes" id="UP000647172"/>
    </source>
</evidence>
<name>A0A919MK58_9ACTN</name>
<dbReference type="InterPro" id="IPR036291">
    <property type="entry name" value="NAD(P)-bd_dom_sf"/>
</dbReference>
<comment type="caution">
    <text evidence="3">The sequence shown here is derived from an EMBL/GenBank/DDBJ whole genome shotgun (WGS) entry which is preliminary data.</text>
</comment>
<proteinExistence type="inferred from homology"/>
<reference evidence="3" key="1">
    <citation type="submission" date="2021-01" db="EMBL/GenBank/DDBJ databases">
        <title>Whole genome shotgun sequence of Actinoplanes nipponensis NBRC 14063.</title>
        <authorList>
            <person name="Komaki H."/>
            <person name="Tamura T."/>
        </authorList>
    </citation>
    <scope>NUCLEOTIDE SEQUENCE</scope>
    <source>
        <strain evidence="3">NBRC 14063</strain>
    </source>
</reference>